<dbReference type="Proteomes" id="UP000311382">
    <property type="component" value="Unassembled WGS sequence"/>
</dbReference>
<evidence type="ECO:0000256" key="1">
    <source>
        <dbReference type="SAM" id="MobiDB-lite"/>
    </source>
</evidence>
<dbReference type="STRING" id="5288.A0A5C5FX52"/>
<dbReference type="AlphaFoldDB" id="A0A5C5FX52"/>
<proteinExistence type="predicted"/>
<dbReference type="PANTHER" id="PTHR21521">
    <property type="entry name" value="AMUN, ISOFORM A"/>
    <property type="match status" value="1"/>
</dbReference>
<dbReference type="EMBL" id="SOZI01000042">
    <property type="protein sequence ID" value="TNY21497.1"/>
    <property type="molecule type" value="Genomic_DNA"/>
</dbReference>
<comment type="caution">
    <text evidence="2">The sequence shown here is derived from an EMBL/GenBank/DDBJ whole genome shotgun (WGS) entry which is preliminary data.</text>
</comment>
<evidence type="ECO:0000313" key="2">
    <source>
        <dbReference type="EMBL" id="TNY21497.1"/>
    </source>
</evidence>
<dbReference type="OrthoDB" id="8249012at2759"/>
<sequence length="248" mass="26948">MPSHSELMTALDRYPAALELRAAASARSANLVQLDTWYRGSLFPVMKERMTAEENEEADPGVRMTKEELVELMEWKLARGKWRPRLQSLVASNSPASVRAAVEKAARASTAQGALDALCALSGVGPATASAVLAAWDPETQPFMSDEAMDGAAAYGAGEPGGAGKREYTVKAWRRYTEEMAERRDKEGWKSVEDLEKALWSWAVERKYGGGGEAVDVDDAGSKSAQRKAPKKRASEPAEPGTKKRKST</sequence>
<evidence type="ECO:0000313" key="3">
    <source>
        <dbReference type="Proteomes" id="UP000311382"/>
    </source>
</evidence>
<reference evidence="2 3" key="1">
    <citation type="submission" date="2019-03" db="EMBL/GenBank/DDBJ databases">
        <title>Rhodosporidium diobovatum UCD-FST 08-225 genome sequencing, assembly, and annotation.</title>
        <authorList>
            <person name="Fakankun I.U."/>
            <person name="Fristensky B."/>
            <person name="Levin D.B."/>
        </authorList>
    </citation>
    <scope>NUCLEOTIDE SEQUENCE [LARGE SCALE GENOMIC DNA]</scope>
    <source>
        <strain evidence="2 3">UCD-FST 08-225</strain>
    </source>
</reference>
<accession>A0A5C5FX52</accession>
<name>A0A5C5FX52_9BASI</name>
<dbReference type="PANTHER" id="PTHR21521:SF0">
    <property type="entry name" value="AMUN, ISOFORM A"/>
    <property type="match status" value="1"/>
</dbReference>
<keyword evidence="3" id="KW-1185">Reference proteome</keyword>
<organism evidence="2 3">
    <name type="scientific">Rhodotorula diobovata</name>
    <dbReference type="NCBI Taxonomy" id="5288"/>
    <lineage>
        <taxon>Eukaryota</taxon>
        <taxon>Fungi</taxon>
        <taxon>Dikarya</taxon>
        <taxon>Basidiomycota</taxon>
        <taxon>Pucciniomycotina</taxon>
        <taxon>Microbotryomycetes</taxon>
        <taxon>Sporidiobolales</taxon>
        <taxon>Sporidiobolaceae</taxon>
        <taxon>Rhodotorula</taxon>
    </lineage>
</organism>
<protein>
    <submittedName>
        <fullName evidence="2">Uncharacterized protein</fullName>
    </submittedName>
</protein>
<gene>
    <name evidence="2" type="ORF">DMC30DRAFT_350519</name>
</gene>
<feature type="region of interest" description="Disordered" evidence="1">
    <location>
        <begin position="211"/>
        <end position="248"/>
    </location>
</feature>